<evidence type="ECO:0000313" key="4">
    <source>
        <dbReference type="EMBL" id="EFJ33903.1"/>
    </source>
</evidence>
<feature type="domain" description="Peptidase A1" evidence="3">
    <location>
        <begin position="1"/>
        <end position="317"/>
    </location>
</feature>
<dbReference type="PANTHER" id="PTHR47965:SF94">
    <property type="entry name" value="PEPTIDASE A1 DOMAIN-CONTAINING PROTEIN"/>
    <property type="match status" value="1"/>
</dbReference>
<dbReference type="OMA" id="ACFAFIQ"/>
<dbReference type="Gramene" id="EFJ33903">
    <property type="protein sequence ID" value="EFJ33903"/>
    <property type="gene ID" value="SELMODRAFT_406191"/>
</dbReference>
<dbReference type="GO" id="GO:0004190">
    <property type="term" value="F:aspartic-type endopeptidase activity"/>
    <property type="evidence" value="ECO:0007669"/>
    <property type="project" value="InterPro"/>
</dbReference>
<gene>
    <name evidence="4" type="ORF">SELMODRAFT_406191</name>
</gene>
<dbReference type="Proteomes" id="UP000001514">
    <property type="component" value="Unassembled WGS sequence"/>
</dbReference>
<dbReference type="OrthoDB" id="1904546at2759"/>
<feature type="signal peptide" evidence="2">
    <location>
        <begin position="1"/>
        <end position="17"/>
    </location>
</feature>
<accession>D8R1K3</accession>
<dbReference type="InterPro" id="IPR021109">
    <property type="entry name" value="Peptidase_aspartic_dom_sf"/>
</dbReference>
<dbReference type="PANTHER" id="PTHR47965">
    <property type="entry name" value="ASPARTYL PROTEASE-RELATED"/>
    <property type="match status" value="1"/>
</dbReference>
<sequence length="336" mass="35596">MITRILPFLWLFHGIIANAALVAPIQPSSRLPTTSEPGDQSFLAILAIHRKGDHPKPTPFTIDTGATLPLYPCSKPTLANTSFTLSTTTGPPVVLRKIQVACAPVRIAGLGPAESALHAQLARAAGLPLTFSYCLPSAGYGALFFGATSYRFGASGRGFKILKLGLSRLRASSGFYSARVASIELGGVRIALDRDALFGTHRRYTALPGASYRALRDRLVAQSNVSRANARFGALDLCYRIDSAAAMESLPTIRLAFAGGFVWEIGAANYLVPTREPGLFCVGIVNGGEDSTPAIGTFQQQDHVLEFNLAKKTLGISKSLVGMGGNCADLSTPMVN</sequence>
<dbReference type="PROSITE" id="PS51767">
    <property type="entry name" value="PEPTIDASE_A1"/>
    <property type="match status" value="1"/>
</dbReference>
<evidence type="ECO:0000313" key="5">
    <source>
        <dbReference type="Proteomes" id="UP000001514"/>
    </source>
</evidence>
<dbReference type="EMBL" id="GL377570">
    <property type="protein sequence ID" value="EFJ33903.1"/>
    <property type="molecule type" value="Genomic_DNA"/>
</dbReference>
<evidence type="ECO:0000256" key="1">
    <source>
        <dbReference type="ARBA" id="ARBA00007447"/>
    </source>
</evidence>
<reference evidence="4 5" key="1">
    <citation type="journal article" date="2011" name="Science">
        <title>The Selaginella genome identifies genetic changes associated with the evolution of vascular plants.</title>
        <authorList>
            <person name="Banks J.A."/>
            <person name="Nishiyama T."/>
            <person name="Hasebe M."/>
            <person name="Bowman J.L."/>
            <person name="Gribskov M."/>
            <person name="dePamphilis C."/>
            <person name="Albert V.A."/>
            <person name="Aono N."/>
            <person name="Aoyama T."/>
            <person name="Ambrose B.A."/>
            <person name="Ashton N.W."/>
            <person name="Axtell M.J."/>
            <person name="Barker E."/>
            <person name="Barker M.S."/>
            <person name="Bennetzen J.L."/>
            <person name="Bonawitz N.D."/>
            <person name="Chapple C."/>
            <person name="Cheng C."/>
            <person name="Correa L.G."/>
            <person name="Dacre M."/>
            <person name="DeBarry J."/>
            <person name="Dreyer I."/>
            <person name="Elias M."/>
            <person name="Engstrom E.M."/>
            <person name="Estelle M."/>
            <person name="Feng L."/>
            <person name="Finet C."/>
            <person name="Floyd S.K."/>
            <person name="Frommer W.B."/>
            <person name="Fujita T."/>
            <person name="Gramzow L."/>
            <person name="Gutensohn M."/>
            <person name="Harholt J."/>
            <person name="Hattori M."/>
            <person name="Heyl A."/>
            <person name="Hirai T."/>
            <person name="Hiwatashi Y."/>
            <person name="Ishikawa M."/>
            <person name="Iwata M."/>
            <person name="Karol K.G."/>
            <person name="Koehler B."/>
            <person name="Kolukisaoglu U."/>
            <person name="Kubo M."/>
            <person name="Kurata T."/>
            <person name="Lalonde S."/>
            <person name="Li K."/>
            <person name="Li Y."/>
            <person name="Litt A."/>
            <person name="Lyons E."/>
            <person name="Manning G."/>
            <person name="Maruyama T."/>
            <person name="Michael T.P."/>
            <person name="Mikami K."/>
            <person name="Miyazaki S."/>
            <person name="Morinaga S."/>
            <person name="Murata T."/>
            <person name="Mueller-Roeber B."/>
            <person name="Nelson D.R."/>
            <person name="Obara M."/>
            <person name="Oguri Y."/>
            <person name="Olmstead R.G."/>
            <person name="Onodera N."/>
            <person name="Petersen B.L."/>
            <person name="Pils B."/>
            <person name="Prigge M."/>
            <person name="Rensing S.A."/>
            <person name="Riano-Pachon D.M."/>
            <person name="Roberts A.W."/>
            <person name="Sato Y."/>
            <person name="Scheller H.V."/>
            <person name="Schulz B."/>
            <person name="Schulz C."/>
            <person name="Shakirov E.V."/>
            <person name="Shibagaki N."/>
            <person name="Shinohara N."/>
            <person name="Shippen D.E."/>
            <person name="Soerensen I."/>
            <person name="Sotooka R."/>
            <person name="Sugimoto N."/>
            <person name="Sugita M."/>
            <person name="Sumikawa N."/>
            <person name="Tanurdzic M."/>
            <person name="Theissen G."/>
            <person name="Ulvskov P."/>
            <person name="Wakazuki S."/>
            <person name="Weng J.K."/>
            <person name="Willats W.W."/>
            <person name="Wipf D."/>
            <person name="Wolf P.G."/>
            <person name="Yang L."/>
            <person name="Zimmer A.D."/>
            <person name="Zhu Q."/>
            <person name="Mitros T."/>
            <person name="Hellsten U."/>
            <person name="Loque D."/>
            <person name="Otillar R."/>
            <person name="Salamov A."/>
            <person name="Schmutz J."/>
            <person name="Shapiro H."/>
            <person name="Lindquist E."/>
            <person name="Lucas S."/>
            <person name="Rokhsar D."/>
            <person name="Grigoriev I.V."/>
        </authorList>
    </citation>
    <scope>NUCLEOTIDE SEQUENCE [LARGE SCALE GENOMIC DNA]</scope>
</reference>
<keyword evidence="5" id="KW-1185">Reference proteome</keyword>
<dbReference type="HOGENOM" id="CLU_800236_0_0_1"/>
<proteinExistence type="inferred from homology"/>
<dbReference type="eggNOG" id="KOG1339">
    <property type="taxonomic scope" value="Eukaryota"/>
</dbReference>
<feature type="chain" id="PRO_5003121429" description="Peptidase A1 domain-containing protein" evidence="2">
    <location>
        <begin position="18"/>
        <end position="336"/>
    </location>
</feature>
<dbReference type="GO" id="GO:0006508">
    <property type="term" value="P:proteolysis"/>
    <property type="evidence" value="ECO:0007669"/>
    <property type="project" value="InterPro"/>
</dbReference>
<protein>
    <recommendedName>
        <fullName evidence="3">Peptidase A1 domain-containing protein</fullName>
    </recommendedName>
</protein>
<keyword evidence="2" id="KW-0732">Signal</keyword>
<comment type="similarity">
    <text evidence="1">Belongs to the peptidase A1 family.</text>
</comment>
<dbReference type="InterPro" id="IPR033121">
    <property type="entry name" value="PEPTIDASE_A1"/>
</dbReference>
<evidence type="ECO:0000259" key="3">
    <source>
        <dbReference type="PROSITE" id="PS51767"/>
    </source>
</evidence>
<name>D8R1K3_SELML</name>
<dbReference type="InterPro" id="IPR001461">
    <property type="entry name" value="Aspartic_peptidase_A1"/>
</dbReference>
<dbReference type="InterPro" id="IPR032799">
    <property type="entry name" value="TAXi_C"/>
</dbReference>
<dbReference type="SUPFAM" id="SSF50630">
    <property type="entry name" value="Acid proteases"/>
    <property type="match status" value="1"/>
</dbReference>
<evidence type="ECO:0000256" key="2">
    <source>
        <dbReference type="SAM" id="SignalP"/>
    </source>
</evidence>
<dbReference type="Pfam" id="PF14541">
    <property type="entry name" value="TAXi_C"/>
    <property type="match status" value="1"/>
</dbReference>
<dbReference type="Gene3D" id="2.40.70.10">
    <property type="entry name" value="Acid Proteases"/>
    <property type="match status" value="2"/>
</dbReference>
<dbReference type="InParanoid" id="D8R1K3"/>
<dbReference type="AlphaFoldDB" id="D8R1K3"/>
<dbReference type="KEGG" id="smo:SELMODRAFT_406191"/>
<organism evidence="5">
    <name type="scientific">Selaginella moellendorffii</name>
    <name type="common">Spikemoss</name>
    <dbReference type="NCBI Taxonomy" id="88036"/>
    <lineage>
        <taxon>Eukaryota</taxon>
        <taxon>Viridiplantae</taxon>
        <taxon>Streptophyta</taxon>
        <taxon>Embryophyta</taxon>
        <taxon>Tracheophyta</taxon>
        <taxon>Lycopodiopsida</taxon>
        <taxon>Selaginellales</taxon>
        <taxon>Selaginellaceae</taxon>
        <taxon>Selaginella</taxon>
    </lineage>
</organism>